<dbReference type="GO" id="GO:0005524">
    <property type="term" value="F:ATP binding"/>
    <property type="evidence" value="ECO:0007669"/>
    <property type="project" value="InterPro"/>
</dbReference>
<dbReference type="PANTHER" id="PTHR23257">
    <property type="entry name" value="SERINE-THREONINE PROTEIN KINASE"/>
    <property type="match status" value="1"/>
</dbReference>
<feature type="region of interest" description="Disordered" evidence="1">
    <location>
        <begin position="618"/>
        <end position="643"/>
    </location>
</feature>
<dbReference type="VEuPathDB" id="FungiDB:MYCTH_2299178"/>
<dbReference type="Pfam" id="PF07714">
    <property type="entry name" value="PK_Tyr_Ser-Thr"/>
    <property type="match status" value="1"/>
</dbReference>
<dbReference type="Proteomes" id="UP000007322">
    <property type="component" value="Chromosome 1"/>
</dbReference>
<feature type="compositionally biased region" description="Low complexity" evidence="1">
    <location>
        <begin position="813"/>
        <end position="823"/>
    </location>
</feature>
<dbReference type="EMBL" id="CP003002">
    <property type="protein sequence ID" value="AEO55400.1"/>
    <property type="molecule type" value="Genomic_DNA"/>
</dbReference>
<dbReference type="InterPro" id="IPR050167">
    <property type="entry name" value="Ser_Thr_protein_kinase"/>
</dbReference>
<feature type="compositionally biased region" description="Basic and acidic residues" evidence="1">
    <location>
        <begin position="85"/>
        <end position="112"/>
    </location>
</feature>
<dbReference type="HOGENOM" id="CLU_006696_0_1_1"/>
<dbReference type="GO" id="GO:0005737">
    <property type="term" value="C:cytoplasm"/>
    <property type="evidence" value="ECO:0007669"/>
    <property type="project" value="TreeGrafter"/>
</dbReference>
<dbReference type="AlphaFoldDB" id="G2Q4W1"/>
<feature type="compositionally biased region" description="Basic and acidic residues" evidence="1">
    <location>
        <begin position="943"/>
        <end position="959"/>
    </location>
</feature>
<organism evidence="3 4">
    <name type="scientific">Thermothelomyces thermophilus (strain ATCC 42464 / BCRC 31852 / DSM 1799)</name>
    <name type="common">Sporotrichum thermophile</name>
    <dbReference type="NCBI Taxonomy" id="573729"/>
    <lineage>
        <taxon>Eukaryota</taxon>
        <taxon>Fungi</taxon>
        <taxon>Dikarya</taxon>
        <taxon>Ascomycota</taxon>
        <taxon>Pezizomycotina</taxon>
        <taxon>Sordariomycetes</taxon>
        <taxon>Sordariomycetidae</taxon>
        <taxon>Sordariales</taxon>
        <taxon>Chaetomiaceae</taxon>
        <taxon>Thermothelomyces</taxon>
    </lineage>
</organism>
<feature type="compositionally biased region" description="Basic and acidic residues" evidence="1">
    <location>
        <begin position="725"/>
        <end position="743"/>
    </location>
</feature>
<feature type="compositionally biased region" description="Basic and acidic residues" evidence="1">
    <location>
        <begin position="785"/>
        <end position="812"/>
    </location>
</feature>
<feature type="compositionally biased region" description="Basic and acidic residues" evidence="1">
    <location>
        <begin position="858"/>
        <end position="882"/>
    </location>
</feature>
<dbReference type="InterPro" id="IPR011009">
    <property type="entry name" value="Kinase-like_dom_sf"/>
</dbReference>
<dbReference type="GO" id="GO:0007165">
    <property type="term" value="P:signal transduction"/>
    <property type="evidence" value="ECO:0007669"/>
    <property type="project" value="TreeGrafter"/>
</dbReference>
<dbReference type="InterPro" id="IPR000719">
    <property type="entry name" value="Prot_kinase_dom"/>
</dbReference>
<feature type="region of interest" description="Disordered" evidence="1">
    <location>
        <begin position="43"/>
        <end position="172"/>
    </location>
</feature>
<feature type="region of interest" description="Disordered" evidence="1">
    <location>
        <begin position="672"/>
        <end position="691"/>
    </location>
</feature>
<evidence type="ECO:0000313" key="4">
    <source>
        <dbReference type="Proteomes" id="UP000007322"/>
    </source>
</evidence>
<dbReference type="OrthoDB" id="635774at2759"/>
<dbReference type="KEGG" id="mtm:MYCTH_2299178"/>
<dbReference type="SUPFAM" id="SSF56112">
    <property type="entry name" value="Protein kinase-like (PK-like)"/>
    <property type="match status" value="1"/>
</dbReference>
<dbReference type="InterPro" id="IPR001245">
    <property type="entry name" value="Ser-Thr/Tyr_kinase_cat_dom"/>
</dbReference>
<dbReference type="PROSITE" id="PS50011">
    <property type="entry name" value="PROTEIN_KINASE_DOM"/>
    <property type="match status" value="1"/>
</dbReference>
<evidence type="ECO:0000259" key="2">
    <source>
        <dbReference type="PROSITE" id="PS50011"/>
    </source>
</evidence>
<feature type="compositionally biased region" description="Basic and acidic residues" evidence="1">
    <location>
        <begin position="673"/>
        <end position="690"/>
    </location>
</feature>
<dbReference type="GeneID" id="11508899"/>
<feature type="domain" description="Protein kinase" evidence="2">
    <location>
        <begin position="325"/>
        <end position="560"/>
    </location>
</feature>
<feature type="compositionally biased region" description="Basic and acidic residues" evidence="1">
    <location>
        <begin position="898"/>
        <end position="907"/>
    </location>
</feature>
<dbReference type="eggNOG" id="KOG0199">
    <property type="taxonomic scope" value="Eukaryota"/>
</dbReference>
<keyword evidence="4" id="KW-1185">Reference proteome</keyword>
<gene>
    <name evidence="3" type="ORF">MYCTH_2299178</name>
</gene>
<protein>
    <recommendedName>
        <fullName evidence="2">Protein kinase domain-containing protein</fullName>
    </recommendedName>
</protein>
<dbReference type="RefSeq" id="XP_003660645.1">
    <property type="nucleotide sequence ID" value="XM_003660597.1"/>
</dbReference>
<feature type="compositionally biased region" description="Basic and acidic residues" evidence="1">
    <location>
        <begin position="925"/>
        <end position="935"/>
    </location>
</feature>
<feature type="region of interest" description="Disordered" evidence="1">
    <location>
        <begin position="697"/>
        <end position="959"/>
    </location>
</feature>
<evidence type="ECO:0000256" key="1">
    <source>
        <dbReference type="SAM" id="MobiDB-lite"/>
    </source>
</evidence>
<dbReference type="OMA" id="HPHTHES"/>
<accession>G2Q4W1</accession>
<feature type="compositionally biased region" description="Polar residues" evidence="1">
    <location>
        <begin position="843"/>
        <end position="857"/>
    </location>
</feature>
<dbReference type="GO" id="GO:0004672">
    <property type="term" value="F:protein kinase activity"/>
    <property type="evidence" value="ECO:0007669"/>
    <property type="project" value="InterPro"/>
</dbReference>
<reference evidence="3 4" key="1">
    <citation type="journal article" date="2011" name="Nat. Biotechnol.">
        <title>Comparative genomic analysis of the thermophilic biomass-degrading fungi Myceliophthora thermophila and Thielavia terrestris.</title>
        <authorList>
            <person name="Berka R.M."/>
            <person name="Grigoriev I.V."/>
            <person name="Otillar R."/>
            <person name="Salamov A."/>
            <person name="Grimwood J."/>
            <person name="Reid I."/>
            <person name="Ishmael N."/>
            <person name="John T."/>
            <person name="Darmond C."/>
            <person name="Moisan M.-C."/>
            <person name="Henrissat B."/>
            <person name="Coutinho P.M."/>
            <person name="Lombard V."/>
            <person name="Natvig D.O."/>
            <person name="Lindquist E."/>
            <person name="Schmutz J."/>
            <person name="Lucas S."/>
            <person name="Harris P."/>
            <person name="Powlowski J."/>
            <person name="Bellemare A."/>
            <person name="Taylor D."/>
            <person name="Butler G."/>
            <person name="de Vries R.P."/>
            <person name="Allijn I.E."/>
            <person name="van den Brink J."/>
            <person name="Ushinsky S."/>
            <person name="Storms R."/>
            <person name="Powell A.J."/>
            <person name="Paulsen I.T."/>
            <person name="Elbourne L.D.H."/>
            <person name="Baker S.E."/>
            <person name="Magnuson J."/>
            <person name="LaBoissiere S."/>
            <person name="Clutterbuck A.J."/>
            <person name="Martinez D."/>
            <person name="Wogulis M."/>
            <person name="de Leon A.L."/>
            <person name="Rey M.W."/>
            <person name="Tsang A."/>
        </authorList>
    </citation>
    <scope>NUCLEOTIDE SEQUENCE [LARGE SCALE GENOMIC DNA]</scope>
    <source>
        <strain evidence="4">ATCC 42464 / BCRC 31852 / DSM 1799</strain>
    </source>
</reference>
<feature type="compositionally biased region" description="Pro residues" evidence="1">
    <location>
        <begin position="136"/>
        <end position="148"/>
    </location>
</feature>
<proteinExistence type="predicted"/>
<feature type="compositionally biased region" description="Acidic residues" evidence="1">
    <location>
        <begin position="160"/>
        <end position="170"/>
    </location>
</feature>
<dbReference type="Gene3D" id="1.10.510.10">
    <property type="entry name" value="Transferase(Phosphotransferase) domain 1"/>
    <property type="match status" value="1"/>
</dbReference>
<name>G2Q4W1_THET4</name>
<feature type="region of interest" description="Disordered" evidence="1">
    <location>
        <begin position="559"/>
        <end position="581"/>
    </location>
</feature>
<dbReference type="InParanoid" id="G2Q4W1"/>
<sequence>MAQPLTAPAVEPFAPLTHSGVQMPQSFWRGWLHDWDKYSGADGVLGPGHNGHGLEQPGDPETGPVRRVPRKVVPGLPRTQTFKRQRSEVRSRLEPVHPTHAERRAVSVDRRVNGFSCPLDHSDPRASAPDFLHPRPSNPPSPSPPTSPPDRFLGYPGDLDSFDPEGDPADGELVHDPDTFSRVDVQSMTTSQYDALIERELERKWILNLSMHFRDKSKREKFFVTFRQHEHLWRRVTVSVDYRNAPENSLEADLARTQYQRDKSAKIYEAIRESLHEIDFYDTVTNLKLETRDGRLHVHVVEDVNEIISYPPVRTVQHLNCRRVRERELHFDSHLSGFVYRVRVHGRLLIKKEIPGPDTVDEFLYEINALNQLYHAKNVIRFYGIVVDDGEQHVTGLLISYAPRGALIDVIYDNDHALPWTRREKWARQIVGGLSEIHEAGFVQGDFTLSNIVIDENDDAKIIDINRRGCPIGWEPPEATPLIESEQRISMYIGVKSDLYQLGMVLWALATQEDEPDAFGRPLIIGSDVEVPAWYRRVVDICLSADPRDRVQAAQLLSWFPEPEEGNQRGPPNGASRSLNGDDVYRYDYVSPRGLPRIKTVHPPSDWTHKGWANHHPADDGFSYPSRGRSPASPMPSNQGDYYDPARYGYPTYAWSDGHNHVVPVVPSVSDVRANESKGKSTWGRCRDSEPNLETYAAGRHRVSGSATETNRDDESLGTRGRSLLVKERYEGKTGPADHDERSLVSTSAWEPPRNRRPGKGTDDMGNGDKIQSKGNTGPESQADSGKDVAERASTPREQRGGWRAESSERSRSSSSRARNGRSTIELESRRGGQRGTAPLTVAKQTARSRSSSTYSGNHREEPGADREGRMYRGARAHESDTSSRPASPALLRPTRSGYDRADDDLKGIGSAHGPALRGPYGFDHGSETRRHEIIIDEDLTSELDKGLRETSPKGDRRR</sequence>
<dbReference type="CDD" id="cd00180">
    <property type="entry name" value="PKc"/>
    <property type="match status" value="1"/>
</dbReference>
<dbReference type="STRING" id="573729.G2Q4W1"/>
<feature type="compositionally biased region" description="Polar residues" evidence="1">
    <location>
        <begin position="773"/>
        <end position="784"/>
    </location>
</feature>
<evidence type="ECO:0000313" key="3">
    <source>
        <dbReference type="EMBL" id="AEO55400.1"/>
    </source>
</evidence>